<dbReference type="InterPro" id="IPR055430">
    <property type="entry name" value="HAT_Syf1_CNRKL1_C"/>
</dbReference>
<dbReference type="PANTHER" id="PTHR11246">
    <property type="entry name" value="PRE-MRNA SPLICING FACTOR"/>
    <property type="match status" value="1"/>
</dbReference>
<dbReference type="Proteomes" id="UP000198287">
    <property type="component" value="Unassembled WGS sequence"/>
</dbReference>
<evidence type="ECO:0000256" key="14">
    <source>
        <dbReference type="SAM" id="Coils"/>
    </source>
</evidence>
<dbReference type="GO" id="GO:0046540">
    <property type="term" value="C:U4/U6 x U5 tri-snRNP complex"/>
    <property type="evidence" value="ECO:0007669"/>
    <property type="project" value="TreeGrafter"/>
</dbReference>
<dbReference type="GO" id="GO:0016607">
    <property type="term" value="C:nuclear speck"/>
    <property type="evidence" value="ECO:0007669"/>
    <property type="project" value="UniProtKB-SubCell"/>
</dbReference>
<feature type="compositionally biased region" description="Basic and acidic residues" evidence="15">
    <location>
        <begin position="50"/>
        <end position="60"/>
    </location>
</feature>
<keyword evidence="7" id="KW-0747">Spliceosome</keyword>
<dbReference type="InterPro" id="IPR003107">
    <property type="entry name" value="HAT"/>
</dbReference>
<dbReference type="FunFam" id="1.25.40.10:FF:000058">
    <property type="entry name" value="Pre-mRNA processing factor 6"/>
    <property type="match status" value="1"/>
</dbReference>
<feature type="region of interest" description="Disordered" evidence="15">
    <location>
        <begin position="169"/>
        <end position="193"/>
    </location>
</feature>
<dbReference type="STRING" id="158441.A0A226EMP4"/>
<dbReference type="OrthoDB" id="440128at2759"/>
<dbReference type="Pfam" id="PF13432">
    <property type="entry name" value="TPR_16"/>
    <property type="match status" value="1"/>
</dbReference>
<evidence type="ECO:0000259" key="17">
    <source>
        <dbReference type="Pfam" id="PF23231"/>
    </source>
</evidence>
<evidence type="ECO:0000256" key="10">
    <source>
        <dbReference type="ARBA" id="ARBA00023242"/>
    </source>
</evidence>
<keyword evidence="19" id="KW-1185">Reference proteome</keyword>
<dbReference type="FunFam" id="1.25.40.10:FF:000054">
    <property type="entry name" value="Pre-mRNA processing factor 6"/>
    <property type="match status" value="1"/>
</dbReference>
<dbReference type="SUPFAM" id="SSF48452">
    <property type="entry name" value="TPR-like"/>
    <property type="match status" value="4"/>
</dbReference>
<comment type="subcellular location">
    <subcellularLocation>
        <location evidence="1">Nucleus speckle</location>
    </subcellularLocation>
    <subcellularLocation>
        <location evidence="2">Nucleus</location>
        <location evidence="2">Nucleoplasm</location>
    </subcellularLocation>
</comment>
<evidence type="ECO:0000256" key="6">
    <source>
        <dbReference type="ARBA" id="ARBA00022664"/>
    </source>
</evidence>
<evidence type="ECO:0000256" key="2">
    <source>
        <dbReference type="ARBA" id="ARBA00004642"/>
    </source>
</evidence>
<dbReference type="Pfam" id="PF06424">
    <property type="entry name" value="PRP1_N"/>
    <property type="match status" value="1"/>
</dbReference>
<evidence type="ECO:0000256" key="7">
    <source>
        <dbReference type="ARBA" id="ARBA00022728"/>
    </source>
</evidence>
<evidence type="ECO:0000256" key="13">
    <source>
        <dbReference type="ARBA" id="ARBA00046247"/>
    </source>
</evidence>
<dbReference type="Pfam" id="PF23231">
    <property type="entry name" value="HAT_Syf1_CNRKL1_C"/>
    <property type="match status" value="1"/>
</dbReference>
<accession>A0A226EMP4</accession>
<dbReference type="PANTHER" id="PTHR11246:SF1">
    <property type="entry name" value="PRE-MRNA-PROCESSING FACTOR 6"/>
    <property type="match status" value="1"/>
</dbReference>
<keyword evidence="10" id="KW-0539">Nucleus</keyword>
<dbReference type="OMA" id="DGWAWYY"/>
<dbReference type="Gene3D" id="1.25.40.10">
    <property type="entry name" value="Tetratricopeptide repeat domain"/>
    <property type="match status" value="4"/>
</dbReference>
<feature type="domain" description="Pre-mRNA-splicing factor Syf1/CRNKL1-like C-terminal HAT-repeats" evidence="17">
    <location>
        <begin position="429"/>
        <end position="586"/>
    </location>
</feature>
<keyword evidence="6" id="KW-0507">mRNA processing</keyword>
<dbReference type="InterPro" id="IPR045075">
    <property type="entry name" value="Syf1-like"/>
</dbReference>
<feature type="coiled-coil region" evidence="14">
    <location>
        <begin position="127"/>
        <end position="154"/>
    </location>
</feature>
<protein>
    <recommendedName>
        <fullName evidence="4">Pre-mRNA-processing factor 6</fullName>
    </recommendedName>
    <alternativeName>
        <fullName evidence="12">PRP6 homolog</fullName>
    </alternativeName>
    <alternativeName>
        <fullName evidence="11">U5 snRNP-associated 102 kDa protein</fullName>
    </alternativeName>
</protein>
<keyword evidence="5" id="KW-0597">Phosphoprotein</keyword>
<feature type="compositionally biased region" description="Basic and acidic residues" evidence="15">
    <location>
        <begin position="170"/>
        <end position="184"/>
    </location>
</feature>
<dbReference type="SMART" id="SM00386">
    <property type="entry name" value="HAT"/>
    <property type="match status" value="13"/>
</dbReference>
<feature type="compositionally biased region" description="Low complexity" evidence="15">
    <location>
        <begin position="1"/>
        <end position="13"/>
    </location>
</feature>
<gene>
    <name evidence="18" type="ORF">Fcan01_08373</name>
</gene>
<comment type="function">
    <text evidence="13">Involved in pre-mRNA splicing as component of the U4/U6-U5 tri-snRNP complex, one of the building blocks of the spliceosome. Enhances dihydrotestosterone-induced transactivation activity of AR, as well as dexamethasone-induced transactivation activity of NR3C1, but does not affect estrogen-induced transactivation.</text>
</comment>
<dbReference type="InterPro" id="IPR010491">
    <property type="entry name" value="PRP1_N"/>
</dbReference>
<dbReference type="AlphaFoldDB" id="A0A226EMP4"/>
<dbReference type="GO" id="GO:0000244">
    <property type="term" value="P:spliceosomal tri-snRNP complex assembly"/>
    <property type="evidence" value="ECO:0007669"/>
    <property type="project" value="TreeGrafter"/>
</dbReference>
<comment type="similarity">
    <text evidence="3">Belongs to the crooked-neck family.</text>
</comment>
<keyword evidence="8" id="KW-0677">Repeat</keyword>
<feature type="domain" description="PRP1 splicing factor N-terminal" evidence="16">
    <location>
        <begin position="24"/>
        <end position="175"/>
    </location>
</feature>
<keyword evidence="9" id="KW-0508">mRNA splicing</keyword>
<evidence type="ECO:0000256" key="11">
    <source>
        <dbReference type="ARBA" id="ARBA00031070"/>
    </source>
</evidence>
<evidence type="ECO:0000256" key="8">
    <source>
        <dbReference type="ARBA" id="ARBA00022737"/>
    </source>
</evidence>
<evidence type="ECO:0000256" key="1">
    <source>
        <dbReference type="ARBA" id="ARBA00004324"/>
    </source>
</evidence>
<sequence length="929" mass="104315">MSTVPAIPVAPVAKPKKHFIGTPAPSGYVAGVGRGATGFTTRSDIGPARDATDVSDDRHAPPNKRSKKKDEEEEEEEDLNDSNYDEFSGYGGSLFNKDPYDKDDEEADEIYHQIDVRMDEKRKDYREIKLKAQLEKYRQERPKIQQQFSDLRRALSSVSEDEWLSIPEVGDARNKKQRNPKSEKFTPLPDSVLARNLGGESVTTIDPSSGMASAFPGGLTPSGDLDLRKIGQARNTLMSVKLNQVSDSVSGQTVVDPKGYLTDLQQFGAGTYGGDINDIKKARLLLKSVRETNPNHPGAWVASARLEEVTGKVQTARNLIMKGCEVNPNSEDLWLEAARLQPPDLAKAIIAQAVRHIPTSVRVWAKAADLELETKAKKKVFRKALEHIPNSVRLWKSAIELEEPDNAKILLGRAVECCPASVELWLALARLESYENARKVLNKARQNIPTDRGIWITAAKLEEAQGNHQMVDKIIERAISSLSSNGVELNRDQWLTDAIECDKAQSYMTCRAIIKCMIGHGLEDEERKELWLEDAENCSQKGAIECARAIYTHALSVFPTKKNIWKQAASFEKQHGDRESLETLLQKAVSHCPQSEVLWLMGAKSKWLAGDVPAARSILAIAFQANPNSEEIWLAAVKLESENNEYVRSRKLLAKARASAPTPRVWVKSVKLEWCLDCISTALDLLDEGLKAFPDCAKLWMMKGQILEEGKKLDEARDTYLAGTKKCGDSIPLWILMSRIEERRGLLTKARSTLDKARLKNPKNDKLWLESIRIEIRAGLKDIAEPMLAKALQECPTSGPLWAEAIFVEGKAQRKTKSVDALKKCEHDPHVLLAVSKLFWSERKLNKCREWFNRALKIEPDLGDTWAYFYKFELLHGTEQTQSEVVKRCLLAEPHYGENWCAINKDIKNWKRKTDEILTMVANSLPIPT</sequence>
<organism evidence="18 19">
    <name type="scientific">Folsomia candida</name>
    <name type="common">Springtail</name>
    <dbReference type="NCBI Taxonomy" id="158441"/>
    <lineage>
        <taxon>Eukaryota</taxon>
        <taxon>Metazoa</taxon>
        <taxon>Ecdysozoa</taxon>
        <taxon>Arthropoda</taxon>
        <taxon>Hexapoda</taxon>
        <taxon>Collembola</taxon>
        <taxon>Entomobryomorpha</taxon>
        <taxon>Isotomoidea</taxon>
        <taxon>Isotomidae</taxon>
        <taxon>Proisotominae</taxon>
        <taxon>Folsomia</taxon>
    </lineage>
</organism>
<comment type="caution">
    <text evidence="18">The sequence shown here is derived from an EMBL/GenBank/DDBJ whole genome shotgun (WGS) entry which is preliminary data.</text>
</comment>
<dbReference type="FunFam" id="1.25.40.10:FF:000649">
    <property type="entry name" value="mRNA splicing factor (Prp1/Zer1), putative"/>
    <property type="match status" value="1"/>
</dbReference>
<evidence type="ECO:0000256" key="12">
    <source>
        <dbReference type="ARBA" id="ARBA00032140"/>
    </source>
</evidence>
<evidence type="ECO:0000256" key="3">
    <source>
        <dbReference type="ARBA" id="ARBA00008644"/>
    </source>
</evidence>
<evidence type="ECO:0000259" key="16">
    <source>
        <dbReference type="Pfam" id="PF06424"/>
    </source>
</evidence>
<dbReference type="InterPro" id="IPR011990">
    <property type="entry name" value="TPR-like_helical_dom_sf"/>
</dbReference>
<evidence type="ECO:0000256" key="4">
    <source>
        <dbReference type="ARBA" id="ARBA00020235"/>
    </source>
</evidence>
<dbReference type="EMBL" id="LNIX01000003">
    <property type="protein sequence ID" value="OXA57836.1"/>
    <property type="molecule type" value="Genomic_DNA"/>
</dbReference>
<evidence type="ECO:0000313" key="19">
    <source>
        <dbReference type="Proteomes" id="UP000198287"/>
    </source>
</evidence>
<evidence type="ECO:0000256" key="15">
    <source>
        <dbReference type="SAM" id="MobiDB-lite"/>
    </source>
</evidence>
<reference evidence="18 19" key="1">
    <citation type="submission" date="2015-12" db="EMBL/GenBank/DDBJ databases">
        <title>The genome of Folsomia candida.</title>
        <authorList>
            <person name="Faddeeva A."/>
            <person name="Derks M.F."/>
            <person name="Anvar Y."/>
            <person name="Smit S."/>
            <person name="Van Straalen N."/>
            <person name="Roelofs D."/>
        </authorList>
    </citation>
    <scope>NUCLEOTIDE SEQUENCE [LARGE SCALE GENOMIC DNA]</scope>
    <source>
        <strain evidence="18 19">VU population</strain>
        <tissue evidence="18">Whole body</tissue>
    </source>
</reference>
<proteinExistence type="inferred from homology"/>
<evidence type="ECO:0000313" key="18">
    <source>
        <dbReference type="EMBL" id="OXA57836.1"/>
    </source>
</evidence>
<dbReference type="GO" id="GO:0071013">
    <property type="term" value="C:catalytic step 2 spliceosome"/>
    <property type="evidence" value="ECO:0007669"/>
    <property type="project" value="TreeGrafter"/>
</dbReference>
<evidence type="ECO:0000256" key="9">
    <source>
        <dbReference type="ARBA" id="ARBA00023187"/>
    </source>
</evidence>
<evidence type="ECO:0000256" key="5">
    <source>
        <dbReference type="ARBA" id="ARBA00022553"/>
    </source>
</evidence>
<keyword evidence="14" id="KW-0175">Coiled coil</keyword>
<feature type="compositionally biased region" description="Acidic residues" evidence="15">
    <location>
        <begin position="71"/>
        <end position="84"/>
    </location>
</feature>
<name>A0A226EMP4_FOLCA</name>
<feature type="region of interest" description="Disordered" evidence="15">
    <location>
        <begin position="1"/>
        <end position="106"/>
    </location>
</feature>